<evidence type="ECO:0000256" key="4">
    <source>
        <dbReference type="ARBA" id="ARBA00022801"/>
    </source>
</evidence>
<dbReference type="Pfam" id="PF00877">
    <property type="entry name" value="NLPC_P60"/>
    <property type="match status" value="1"/>
</dbReference>
<dbReference type="CDD" id="cd08073">
    <property type="entry name" value="MPN_NLPC_P60"/>
    <property type="match status" value="1"/>
</dbReference>
<keyword evidence="10" id="KW-1185">Reference proteome</keyword>
<keyword evidence="2" id="KW-0645">Protease</keyword>
<evidence type="ECO:0000256" key="1">
    <source>
        <dbReference type="ARBA" id="ARBA00007074"/>
    </source>
</evidence>
<keyword evidence="6" id="KW-0862">Zinc</keyword>
<keyword evidence="7" id="KW-0482">Metalloprotease</keyword>
<dbReference type="InterPro" id="IPR051929">
    <property type="entry name" value="VirAsm_ModProt"/>
</dbReference>
<dbReference type="Gene3D" id="3.40.140.10">
    <property type="entry name" value="Cytidine Deaminase, domain 2"/>
    <property type="match status" value="1"/>
</dbReference>
<evidence type="ECO:0000256" key="5">
    <source>
        <dbReference type="ARBA" id="ARBA00022807"/>
    </source>
</evidence>
<dbReference type="GO" id="GO:0006508">
    <property type="term" value="P:proteolysis"/>
    <property type="evidence" value="ECO:0007669"/>
    <property type="project" value="UniProtKB-KW"/>
</dbReference>
<dbReference type="InterPro" id="IPR000064">
    <property type="entry name" value="NLP_P60_dom"/>
</dbReference>
<dbReference type="InterPro" id="IPR028090">
    <property type="entry name" value="JAB_dom_prok"/>
</dbReference>
<keyword evidence="4" id="KW-0378">Hydrolase</keyword>
<dbReference type="AlphaFoldDB" id="A0A4R3NF60"/>
<dbReference type="PANTHER" id="PTHR34858">
    <property type="entry name" value="CYSO-CYSTEINE PEPTIDASE"/>
    <property type="match status" value="1"/>
</dbReference>
<name>A0A4R3NF60_9GAMM</name>
<dbReference type="PANTHER" id="PTHR34858:SF1">
    <property type="entry name" value="CYSO-CYSTEINE PEPTIDASE"/>
    <property type="match status" value="1"/>
</dbReference>
<comment type="caution">
    <text evidence="9">The sequence shown here is derived from an EMBL/GenBank/DDBJ whole genome shotgun (WGS) entry which is preliminary data.</text>
</comment>
<dbReference type="InterPro" id="IPR038765">
    <property type="entry name" value="Papain-like_cys_pep_sf"/>
</dbReference>
<evidence type="ECO:0000256" key="3">
    <source>
        <dbReference type="ARBA" id="ARBA00022723"/>
    </source>
</evidence>
<dbReference type="GO" id="GO:0008234">
    <property type="term" value="F:cysteine-type peptidase activity"/>
    <property type="evidence" value="ECO:0007669"/>
    <property type="project" value="UniProtKB-KW"/>
</dbReference>
<evidence type="ECO:0000313" key="9">
    <source>
        <dbReference type="EMBL" id="TCT25893.1"/>
    </source>
</evidence>
<dbReference type="PROSITE" id="PS51935">
    <property type="entry name" value="NLPC_P60"/>
    <property type="match status" value="1"/>
</dbReference>
<evidence type="ECO:0000259" key="8">
    <source>
        <dbReference type="PROSITE" id="PS51935"/>
    </source>
</evidence>
<dbReference type="RefSeq" id="WP_114959017.1">
    <property type="nucleotide sequence ID" value="NZ_MSZW01000060.1"/>
</dbReference>
<evidence type="ECO:0000256" key="2">
    <source>
        <dbReference type="ARBA" id="ARBA00022670"/>
    </source>
</evidence>
<comment type="similarity">
    <text evidence="1">Belongs to the peptidase C40 family.</text>
</comment>
<proteinExistence type="inferred from homology"/>
<dbReference type="OrthoDB" id="1494599at2"/>
<gene>
    <name evidence="9" type="ORF">EDC34_101219</name>
</gene>
<dbReference type="InterPro" id="IPR000555">
    <property type="entry name" value="JAMM/MPN+_dom"/>
</dbReference>
<dbReference type="Gene3D" id="3.90.1720.10">
    <property type="entry name" value="endopeptidase domain like (from Nostoc punctiforme)"/>
    <property type="match status" value="1"/>
</dbReference>
<evidence type="ECO:0000256" key="6">
    <source>
        <dbReference type="ARBA" id="ARBA00022833"/>
    </source>
</evidence>
<keyword evidence="9" id="KW-0647">Proteasome</keyword>
<dbReference type="GO" id="GO:0008270">
    <property type="term" value="F:zinc ion binding"/>
    <property type="evidence" value="ECO:0007669"/>
    <property type="project" value="TreeGrafter"/>
</dbReference>
<keyword evidence="3" id="KW-0479">Metal-binding</keyword>
<protein>
    <submittedName>
        <fullName evidence="9">Proteasome lid subunit RPN8/RPN11</fullName>
    </submittedName>
</protein>
<dbReference type="SUPFAM" id="SSF102712">
    <property type="entry name" value="JAB1/MPN domain"/>
    <property type="match status" value="1"/>
</dbReference>
<evidence type="ECO:0000313" key="10">
    <source>
        <dbReference type="Proteomes" id="UP000295414"/>
    </source>
</evidence>
<organism evidence="9 10">
    <name type="scientific">Thermomonas haemolytica</name>
    <dbReference type="NCBI Taxonomy" id="141949"/>
    <lineage>
        <taxon>Bacteria</taxon>
        <taxon>Pseudomonadati</taxon>
        <taxon>Pseudomonadota</taxon>
        <taxon>Gammaproteobacteria</taxon>
        <taxon>Lysobacterales</taxon>
        <taxon>Lysobacteraceae</taxon>
        <taxon>Thermomonas</taxon>
    </lineage>
</organism>
<feature type="domain" description="NlpC/P60" evidence="8">
    <location>
        <begin position="97"/>
        <end position="239"/>
    </location>
</feature>
<reference evidence="9 10" key="1">
    <citation type="submission" date="2019-03" db="EMBL/GenBank/DDBJ databases">
        <title>Genomic Encyclopedia of Type Strains, Phase IV (KMG-IV): sequencing the most valuable type-strain genomes for metagenomic binning, comparative biology and taxonomic classification.</title>
        <authorList>
            <person name="Goeker M."/>
        </authorList>
    </citation>
    <scope>NUCLEOTIDE SEQUENCE [LARGE SCALE GENOMIC DNA]</scope>
    <source>
        <strain evidence="9 10">DSM 13605</strain>
    </source>
</reference>
<dbReference type="SMART" id="SM00232">
    <property type="entry name" value="JAB_MPN"/>
    <property type="match status" value="1"/>
</dbReference>
<dbReference type="GO" id="GO:0000502">
    <property type="term" value="C:proteasome complex"/>
    <property type="evidence" value="ECO:0007669"/>
    <property type="project" value="UniProtKB-KW"/>
</dbReference>
<evidence type="ECO:0000256" key="7">
    <source>
        <dbReference type="ARBA" id="ARBA00023049"/>
    </source>
</evidence>
<dbReference type="Proteomes" id="UP000295414">
    <property type="component" value="Unassembled WGS sequence"/>
</dbReference>
<dbReference type="EMBL" id="SMAP01000001">
    <property type="protein sequence ID" value="TCT25893.1"/>
    <property type="molecule type" value="Genomic_DNA"/>
</dbReference>
<accession>A0A4R3NF60</accession>
<sequence>MSALLDLVPEVMAHAARCAPRECCGLAVRAQGGLVYWPCENRASTGAEFEIAPEDWAAAEDAGPIVGVCHSHVYLPATPSMADRVSAARTGVPWLIVAWPTGQAEVLEPDAFDAPLVGRPFVHGVLDCYSLIRDYYRMELGIALPDFPRADEWWLAGGDLYRQHFADAGFVQVAGSEFDAGLLQPHDVLLMQVASPVLNHGAVYLGDNTILHHCAHQLSSRGVYGGFWRRATGMVVRHRSLCAEATA</sequence>
<dbReference type="GO" id="GO:0008235">
    <property type="term" value="F:metalloexopeptidase activity"/>
    <property type="evidence" value="ECO:0007669"/>
    <property type="project" value="TreeGrafter"/>
</dbReference>
<keyword evidence="5" id="KW-0788">Thiol protease</keyword>
<dbReference type="Pfam" id="PF14464">
    <property type="entry name" value="Prok-JAB"/>
    <property type="match status" value="1"/>
</dbReference>
<dbReference type="SUPFAM" id="SSF54001">
    <property type="entry name" value="Cysteine proteinases"/>
    <property type="match status" value="1"/>
</dbReference>